<dbReference type="RefSeq" id="WP_009334474.1">
    <property type="nucleotide sequence ID" value="NZ_CP015506.1"/>
</dbReference>
<dbReference type="InterPro" id="IPR013324">
    <property type="entry name" value="RNA_pol_sigma_r3/r4-like"/>
</dbReference>
<comment type="similarity">
    <text evidence="1">Belongs to the sigma-70 factor family. ECF subfamily.</text>
</comment>
<sequence length="188" mass="22302">MSSDEYVKRSIADQVDRALVLEMIMDEYGTVLKRLIYSYVNDWNAASDLTQDTFITVYEKLESFQQRSSFKTWIFTIAINKSKDYLKSWHYRNMVMNEKVFFLKKAREKDPEASFLERDEHQELLKTIESLTVKYREVFLLHYYQDLSLAEISETLNIPISTVKTRLYRGQEKVKKILSASERGEQHG</sequence>
<dbReference type="InterPro" id="IPR036388">
    <property type="entry name" value="WH-like_DNA-bd_sf"/>
</dbReference>
<accession>A0A160MBX3</accession>
<dbReference type="NCBIfam" id="TIGR02937">
    <property type="entry name" value="sigma70-ECF"/>
    <property type="match status" value="1"/>
</dbReference>
<dbReference type="Pfam" id="PF04542">
    <property type="entry name" value="Sigma70_r2"/>
    <property type="match status" value="1"/>
</dbReference>
<protein>
    <submittedName>
        <fullName evidence="7">RNA polymerase factor sigma C</fullName>
    </submittedName>
</protein>
<dbReference type="PANTHER" id="PTHR43133">
    <property type="entry name" value="RNA POLYMERASE ECF-TYPE SIGMA FACTO"/>
    <property type="match status" value="1"/>
</dbReference>
<dbReference type="Pfam" id="PF08281">
    <property type="entry name" value="Sigma70_r4_2"/>
    <property type="match status" value="1"/>
</dbReference>
<dbReference type="Gene3D" id="1.10.1740.10">
    <property type="match status" value="1"/>
</dbReference>
<dbReference type="PANTHER" id="PTHR43133:SF60">
    <property type="entry name" value="RNA POLYMERASE SIGMA FACTOR SIGV"/>
    <property type="match status" value="1"/>
</dbReference>
<dbReference type="STRING" id="1196031.A361_13380"/>
<dbReference type="Proteomes" id="UP000077856">
    <property type="component" value="Chromosome"/>
</dbReference>
<dbReference type="AlphaFoldDB" id="A0A160MBX3"/>
<keyword evidence="4" id="KW-0804">Transcription</keyword>
<evidence type="ECO:0000313" key="8">
    <source>
        <dbReference type="Proteomes" id="UP000077856"/>
    </source>
</evidence>
<keyword evidence="3" id="KW-0731">Sigma factor</keyword>
<evidence type="ECO:0000259" key="5">
    <source>
        <dbReference type="Pfam" id="PF04542"/>
    </source>
</evidence>
<gene>
    <name evidence="7" type="ORF">A361_13380</name>
</gene>
<evidence type="ECO:0000256" key="1">
    <source>
        <dbReference type="ARBA" id="ARBA00010641"/>
    </source>
</evidence>
<dbReference type="InterPro" id="IPR039425">
    <property type="entry name" value="RNA_pol_sigma-70-like"/>
</dbReference>
<dbReference type="InterPro" id="IPR013249">
    <property type="entry name" value="RNA_pol_sigma70_r4_t2"/>
</dbReference>
<feature type="domain" description="RNA polymerase sigma-70 region 2" evidence="5">
    <location>
        <begin position="26"/>
        <end position="88"/>
    </location>
</feature>
<dbReference type="SUPFAM" id="SSF88946">
    <property type="entry name" value="Sigma2 domain of RNA polymerase sigma factors"/>
    <property type="match status" value="1"/>
</dbReference>
<dbReference type="EMBL" id="CP015506">
    <property type="protein sequence ID" value="AND40093.1"/>
    <property type="molecule type" value="Genomic_DNA"/>
</dbReference>
<proteinExistence type="inferred from homology"/>
<dbReference type="GO" id="GO:0006352">
    <property type="term" value="P:DNA-templated transcription initiation"/>
    <property type="evidence" value="ECO:0007669"/>
    <property type="project" value="InterPro"/>
</dbReference>
<evidence type="ECO:0000256" key="4">
    <source>
        <dbReference type="ARBA" id="ARBA00023163"/>
    </source>
</evidence>
<reference evidence="7 8" key="1">
    <citation type="submission" date="2016-04" db="EMBL/GenBank/DDBJ databases">
        <title>Complete genome sequence of Bacillus oceanisediminis strain 2691.</title>
        <authorList>
            <person name="Jeong H."/>
            <person name="Kim H.J."/>
            <person name="Lee D.-W."/>
        </authorList>
    </citation>
    <scope>NUCLEOTIDE SEQUENCE [LARGE SCALE GENOMIC DNA]</scope>
    <source>
        <strain evidence="7 8">2691</strain>
    </source>
</reference>
<organism evidence="7 8">
    <name type="scientific">Cytobacillus oceanisediminis 2691</name>
    <dbReference type="NCBI Taxonomy" id="1196031"/>
    <lineage>
        <taxon>Bacteria</taxon>
        <taxon>Bacillati</taxon>
        <taxon>Bacillota</taxon>
        <taxon>Bacilli</taxon>
        <taxon>Bacillales</taxon>
        <taxon>Bacillaceae</taxon>
        <taxon>Cytobacillus</taxon>
    </lineage>
</organism>
<evidence type="ECO:0000256" key="3">
    <source>
        <dbReference type="ARBA" id="ARBA00023082"/>
    </source>
</evidence>
<dbReference type="CDD" id="cd06171">
    <property type="entry name" value="Sigma70_r4"/>
    <property type="match status" value="1"/>
</dbReference>
<dbReference type="GO" id="GO:0016987">
    <property type="term" value="F:sigma factor activity"/>
    <property type="evidence" value="ECO:0007669"/>
    <property type="project" value="UniProtKB-KW"/>
</dbReference>
<evidence type="ECO:0000259" key="6">
    <source>
        <dbReference type="Pfam" id="PF08281"/>
    </source>
</evidence>
<keyword evidence="2" id="KW-0805">Transcription regulation</keyword>
<dbReference type="InterPro" id="IPR013325">
    <property type="entry name" value="RNA_pol_sigma_r2"/>
</dbReference>
<dbReference type="InterPro" id="IPR014284">
    <property type="entry name" value="RNA_pol_sigma-70_dom"/>
</dbReference>
<dbReference type="eggNOG" id="COG1595">
    <property type="taxonomic scope" value="Bacteria"/>
</dbReference>
<dbReference type="InterPro" id="IPR007627">
    <property type="entry name" value="RNA_pol_sigma70_r2"/>
</dbReference>
<feature type="domain" description="RNA polymerase sigma factor 70 region 4 type 2" evidence="6">
    <location>
        <begin position="122"/>
        <end position="170"/>
    </location>
</feature>
<name>A0A160MBX3_9BACI</name>
<dbReference type="KEGG" id="bon:A361_13380"/>
<dbReference type="GO" id="GO:0003677">
    <property type="term" value="F:DNA binding"/>
    <property type="evidence" value="ECO:0007669"/>
    <property type="project" value="InterPro"/>
</dbReference>
<evidence type="ECO:0000256" key="2">
    <source>
        <dbReference type="ARBA" id="ARBA00023015"/>
    </source>
</evidence>
<dbReference type="Gene3D" id="1.10.10.10">
    <property type="entry name" value="Winged helix-like DNA-binding domain superfamily/Winged helix DNA-binding domain"/>
    <property type="match status" value="1"/>
</dbReference>
<dbReference type="SUPFAM" id="SSF88659">
    <property type="entry name" value="Sigma3 and sigma4 domains of RNA polymerase sigma factors"/>
    <property type="match status" value="1"/>
</dbReference>
<evidence type="ECO:0000313" key="7">
    <source>
        <dbReference type="EMBL" id="AND40093.1"/>
    </source>
</evidence>